<comment type="similarity">
    <text evidence="1">Belongs to the short-chain dehydrogenases/reductases (SDR) family.</text>
</comment>
<dbReference type="Proteomes" id="UP000035088">
    <property type="component" value="Unassembled WGS sequence"/>
</dbReference>
<organism evidence="3 4">
    <name type="scientific">Gordonia araii NBRC 100433</name>
    <dbReference type="NCBI Taxonomy" id="1073574"/>
    <lineage>
        <taxon>Bacteria</taxon>
        <taxon>Bacillati</taxon>
        <taxon>Actinomycetota</taxon>
        <taxon>Actinomycetes</taxon>
        <taxon>Mycobacteriales</taxon>
        <taxon>Gordoniaceae</taxon>
        <taxon>Gordonia</taxon>
    </lineage>
</organism>
<dbReference type="PANTHER" id="PTHR43899">
    <property type="entry name" value="RH59310P"/>
    <property type="match status" value="1"/>
</dbReference>
<evidence type="ECO:0000256" key="1">
    <source>
        <dbReference type="ARBA" id="ARBA00006484"/>
    </source>
</evidence>
<dbReference type="STRING" id="1073574.GOARA_006_00430"/>
<dbReference type="CDD" id="cd05233">
    <property type="entry name" value="SDR_c"/>
    <property type="match status" value="1"/>
</dbReference>
<keyword evidence="4" id="KW-1185">Reference proteome</keyword>
<comment type="caution">
    <text evidence="3">The sequence shown here is derived from an EMBL/GenBank/DDBJ whole genome shotgun (WGS) entry which is preliminary data.</text>
</comment>
<dbReference type="GO" id="GO:0016491">
    <property type="term" value="F:oxidoreductase activity"/>
    <property type="evidence" value="ECO:0007669"/>
    <property type="project" value="UniProtKB-KW"/>
</dbReference>
<dbReference type="OrthoDB" id="9797538at2"/>
<reference evidence="3 4" key="1">
    <citation type="submission" date="2011-11" db="EMBL/GenBank/DDBJ databases">
        <title>Whole genome shotgun sequence of Gordonia araii NBRC 100433.</title>
        <authorList>
            <person name="Yoshida Y."/>
            <person name="Hosoyama A."/>
            <person name="Tsuchikane K."/>
            <person name="Katsumata H."/>
            <person name="Yamazaki S."/>
            <person name="Fujita N."/>
        </authorList>
    </citation>
    <scope>NUCLEOTIDE SEQUENCE [LARGE SCALE GENOMIC DNA]</scope>
    <source>
        <strain evidence="3 4">NBRC 100433</strain>
    </source>
</reference>
<evidence type="ECO:0000313" key="3">
    <source>
        <dbReference type="EMBL" id="GAB08284.1"/>
    </source>
</evidence>
<keyword evidence="2" id="KW-0560">Oxidoreductase</keyword>
<dbReference type="Pfam" id="PF00106">
    <property type="entry name" value="adh_short"/>
    <property type="match status" value="1"/>
</dbReference>
<dbReference type="InterPro" id="IPR002347">
    <property type="entry name" value="SDR_fam"/>
</dbReference>
<protein>
    <submittedName>
        <fullName evidence="3">Putative oxidoreductase</fullName>
    </submittedName>
</protein>
<proteinExistence type="inferred from homology"/>
<dbReference type="InterPro" id="IPR051019">
    <property type="entry name" value="VLCFA-Steroid_DH"/>
</dbReference>
<name>G7GXF9_9ACTN</name>
<evidence type="ECO:0000313" key="4">
    <source>
        <dbReference type="Proteomes" id="UP000035088"/>
    </source>
</evidence>
<dbReference type="PIRSF" id="PIRSF000126">
    <property type="entry name" value="11-beta-HSD1"/>
    <property type="match status" value="1"/>
</dbReference>
<dbReference type="PRINTS" id="PR00081">
    <property type="entry name" value="GDHRDH"/>
</dbReference>
<sequence length="269" mass="28848">MPFDAAKYGPWAVITGGSEGVGRCFALRLAQAGINLALVARKPEPLEEAAQLCREYGVGVRVLATDLADPSAADQVAALVDDVEVGLLIHNAGANSHSAEFLDGDLEAFGTVVDLNITTPMALVHHFGAGMRERRRGGILLVGSLSGYLGSTRHTVYSGVKAFGRMFAESLWLELRDYDVDVVELVLGVTRTPAMARVGLNFDVPGMTVSEPDDVAREGLDALGSGPIHVIEAHWRLAEAHSNPDRAATALRNDQAMRKLMARTEAHRR</sequence>
<dbReference type="InterPro" id="IPR036291">
    <property type="entry name" value="NAD(P)-bd_dom_sf"/>
</dbReference>
<dbReference type="Gene3D" id="3.40.50.720">
    <property type="entry name" value="NAD(P)-binding Rossmann-like Domain"/>
    <property type="match status" value="1"/>
</dbReference>
<dbReference type="AlphaFoldDB" id="G7GXF9"/>
<accession>G7GXF9</accession>
<dbReference type="RefSeq" id="WP_007320364.1">
    <property type="nucleotide sequence ID" value="NZ_BAEE01000006.1"/>
</dbReference>
<dbReference type="SUPFAM" id="SSF51735">
    <property type="entry name" value="NAD(P)-binding Rossmann-fold domains"/>
    <property type="match status" value="1"/>
</dbReference>
<dbReference type="EMBL" id="BAEE01000006">
    <property type="protein sequence ID" value="GAB08284.1"/>
    <property type="molecule type" value="Genomic_DNA"/>
</dbReference>
<gene>
    <name evidence="3" type="ORF">GOARA_006_00430</name>
</gene>
<evidence type="ECO:0000256" key="2">
    <source>
        <dbReference type="ARBA" id="ARBA00023002"/>
    </source>
</evidence>
<dbReference type="PANTHER" id="PTHR43899:SF13">
    <property type="entry name" value="RH59310P"/>
    <property type="match status" value="1"/>
</dbReference>